<evidence type="ECO:0000313" key="3">
    <source>
        <dbReference type="EMBL" id="KMM37779.1"/>
    </source>
</evidence>
<dbReference type="CDD" id="cd18720">
    <property type="entry name" value="PIN_YqxD-like"/>
    <property type="match status" value="1"/>
</dbReference>
<protein>
    <recommendedName>
        <fullName evidence="2">UPF0178 protein AB986_00015</fullName>
    </recommendedName>
</protein>
<dbReference type="STRING" id="157733.AB986_00015"/>
<reference evidence="3" key="1">
    <citation type="submission" date="2015-06" db="EMBL/GenBank/DDBJ databases">
        <authorList>
            <person name="Liu B."/>
            <person name="Wang J."/>
            <person name="Zhu Y."/>
            <person name="Liu G."/>
            <person name="Chen Q."/>
            <person name="Zheng C."/>
            <person name="Che J."/>
            <person name="Ge C."/>
            <person name="Shi H."/>
            <person name="Pan Z."/>
            <person name="Liu X."/>
        </authorList>
    </citation>
    <scope>NUCLEOTIDE SEQUENCE [LARGE SCALE GENOMIC DNA]</scope>
    <source>
        <strain evidence="3">DSM 16346</strain>
    </source>
</reference>
<dbReference type="PANTHER" id="PTHR35146">
    <property type="entry name" value="UPF0178 PROTEIN YAII"/>
    <property type="match status" value="1"/>
</dbReference>
<dbReference type="InterPro" id="IPR003791">
    <property type="entry name" value="UPF0178"/>
</dbReference>
<dbReference type="Pfam" id="PF02639">
    <property type="entry name" value="DUF188"/>
    <property type="match status" value="1"/>
</dbReference>
<comment type="similarity">
    <text evidence="1 2">Belongs to the UPF0178 family.</text>
</comment>
<evidence type="ECO:0000256" key="1">
    <source>
        <dbReference type="ARBA" id="ARBA00008522"/>
    </source>
</evidence>
<dbReference type="PATRIC" id="fig|157733.3.peg.2208"/>
<dbReference type="HAMAP" id="MF_00489">
    <property type="entry name" value="UPF0178"/>
    <property type="match status" value="1"/>
</dbReference>
<dbReference type="OrthoDB" id="9798918at2"/>
<dbReference type="RefSeq" id="WP_048308852.1">
    <property type="nucleotide sequence ID" value="NZ_CP119526.1"/>
</dbReference>
<proteinExistence type="inferred from homology"/>
<gene>
    <name evidence="3" type="ORF">AB986_00015</name>
</gene>
<keyword evidence="4" id="KW-1185">Reference proteome</keyword>
<comment type="caution">
    <text evidence="3">The sequence shown here is derived from an EMBL/GenBank/DDBJ whole genome shotgun (WGS) entry which is preliminary data.</text>
</comment>
<dbReference type="Proteomes" id="UP000035996">
    <property type="component" value="Unassembled WGS sequence"/>
</dbReference>
<dbReference type="EMBL" id="LELK01000001">
    <property type="protein sequence ID" value="KMM37779.1"/>
    <property type="molecule type" value="Genomic_DNA"/>
</dbReference>
<evidence type="ECO:0000256" key="2">
    <source>
        <dbReference type="HAMAP-Rule" id="MF_00489"/>
    </source>
</evidence>
<accession>A0A0J6D0N1</accession>
<dbReference type="AlphaFoldDB" id="A0A0J6D0N1"/>
<evidence type="ECO:0000313" key="4">
    <source>
        <dbReference type="Proteomes" id="UP000035996"/>
    </source>
</evidence>
<sequence>MTKKKLTLFVDADACPVPVKEEIMSFNQALSNVEIIFVASYAHMSTTFREAKWVMVDSEKEEADLYIHRHSSKGDIAVTQDYGLASLLLPKGVFVLSPRGKSYTEENISTLLHTRYLASKSRRAGKHTKGPRKFTGDDRVQFRKKLIEVLSNYEGDYFYLSKL</sequence>
<name>A0A0J6D0N1_9BACL</name>
<organism evidence="3 4">
    <name type="scientific">Guptibacillus hwajinpoensis</name>
    <dbReference type="NCBI Taxonomy" id="208199"/>
    <lineage>
        <taxon>Bacteria</taxon>
        <taxon>Bacillati</taxon>
        <taxon>Bacillota</taxon>
        <taxon>Bacilli</taxon>
        <taxon>Bacillales</taxon>
        <taxon>Guptibacillaceae</taxon>
        <taxon>Guptibacillus</taxon>
    </lineage>
</organism>
<dbReference type="PANTHER" id="PTHR35146:SF1">
    <property type="entry name" value="UPF0178 PROTEIN YAII"/>
    <property type="match status" value="1"/>
</dbReference>